<accession>A0A495PV38</accession>
<dbReference type="PANTHER" id="PTHR30373">
    <property type="entry name" value="UPF0603 PROTEIN YGCG"/>
    <property type="match status" value="1"/>
</dbReference>
<keyword evidence="2" id="KW-0732">Signal</keyword>
<dbReference type="InterPro" id="IPR007621">
    <property type="entry name" value="TPM_dom"/>
</dbReference>
<sequence>MLNSKFSFLITLLFLLSFSVDAVAQLDVPPKPKKETSVYDSADMLSPSEEQMLEQKLISYADTTSTQIVIATIESLNGEYIGLYAPKWAQEWGIGQAKEDNGLLILLSKVDRKIWITTGYGLEEYLTDFTTKDIIENIILPEFKNGSFYGGLDQGTTAIFQVLDGSFEGSPVRTNKSTGIPINFIIMGIFFIIFLISLAKKNRNNKGGPGSKSGMGSTLLDAIILSSLGRGGFGGGGGSSGGGSFGGGGGFGGGFGGGGFGGGGAGGSW</sequence>
<dbReference type="PANTHER" id="PTHR30373:SF2">
    <property type="entry name" value="UPF0603 PROTEIN YGCG"/>
    <property type="match status" value="1"/>
</dbReference>
<comment type="caution">
    <text evidence="4">The sequence shown here is derived from an EMBL/GenBank/DDBJ whole genome shotgun (WGS) entry which is preliminary data.</text>
</comment>
<keyword evidence="1" id="KW-0812">Transmembrane</keyword>
<evidence type="ECO:0000256" key="1">
    <source>
        <dbReference type="SAM" id="Phobius"/>
    </source>
</evidence>
<organism evidence="4 5">
    <name type="scientific">Gillisia mitskevichiae</name>
    <dbReference type="NCBI Taxonomy" id="270921"/>
    <lineage>
        <taxon>Bacteria</taxon>
        <taxon>Pseudomonadati</taxon>
        <taxon>Bacteroidota</taxon>
        <taxon>Flavobacteriia</taxon>
        <taxon>Flavobacteriales</taxon>
        <taxon>Flavobacteriaceae</taxon>
        <taxon>Gillisia</taxon>
    </lineage>
</organism>
<keyword evidence="1" id="KW-0472">Membrane</keyword>
<keyword evidence="5" id="KW-1185">Reference proteome</keyword>
<feature type="signal peptide" evidence="2">
    <location>
        <begin position="1"/>
        <end position="24"/>
    </location>
</feature>
<dbReference type="AlphaFoldDB" id="A0A495PV38"/>
<protein>
    <recommendedName>
        <fullName evidence="3">TPM domain-containing protein</fullName>
    </recommendedName>
</protein>
<evidence type="ECO:0000259" key="3">
    <source>
        <dbReference type="Pfam" id="PF04536"/>
    </source>
</evidence>
<gene>
    <name evidence="4" type="ORF">BC962_1894</name>
</gene>
<name>A0A495PV38_9FLAO</name>
<proteinExistence type="predicted"/>
<feature type="domain" description="TPM" evidence="3">
    <location>
        <begin position="38"/>
        <end position="161"/>
    </location>
</feature>
<dbReference type="Gene3D" id="3.10.310.50">
    <property type="match status" value="1"/>
</dbReference>
<dbReference type="OrthoDB" id="9810918at2"/>
<evidence type="ECO:0000256" key="2">
    <source>
        <dbReference type="SAM" id="SignalP"/>
    </source>
</evidence>
<feature type="chain" id="PRO_5019754855" description="TPM domain-containing protein" evidence="2">
    <location>
        <begin position="25"/>
        <end position="269"/>
    </location>
</feature>
<dbReference type="EMBL" id="RBLG01000002">
    <property type="protein sequence ID" value="RKS53640.1"/>
    <property type="molecule type" value="Genomic_DNA"/>
</dbReference>
<dbReference type="Pfam" id="PF04536">
    <property type="entry name" value="TPM_phosphatase"/>
    <property type="match status" value="1"/>
</dbReference>
<reference evidence="4 5" key="1">
    <citation type="submission" date="2018-10" db="EMBL/GenBank/DDBJ databases">
        <title>Genomic Encyclopedia of Archaeal and Bacterial Type Strains, Phase II (KMG-II): from individual species to whole genera.</title>
        <authorList>
            <person name="Goeker M."/>
        </authorList>
    </citation>
    <scope>NUCLEOTIDE SEQUENCE [LARGE SCALE GENOMIC DNA]</scope>
    <source>
        <strain evidence="4 5">DSM 19839</strain>
    </source>
</reference>
<evidence type="ECO:0000313" key="5">
    <source>
        <dbReference type="Proteomes" id="UP000276282"/>
    </source>
</evidence>
<evidence type="ECO:0000313" key="4">
    <source>
        <dbReference type="EMBL" id="RKS53640.1"/>
    </source>
</evidence>
<keyword evidence="1" id="KW-1133">Transmembrane helix</keyword>
<dbReference type="RefSeq" id="WP_121345718.1">
    <property type="nucleotide sequence ID" value="NZ_RBLG01000002.1"/>
</dbReference>
<dbReference type="Proteomes" id="UP000276282">
    <property type="component" value="Unassembled WGS sequence"/>
</dbReference>
<feature type="transmembrane region" description="Helical" evidence="1">
    <location>
        <begin position="180"/>
        <end position="199"/>
    </location>
</feature>